<keyword evidence="11" id="KW-0614">Plasmid</keyword>
<dbReference type="Gene3D" id="3.30.590.20">
    <property type="match status" value="1"/>
</dbReference>
<keyword evidence="4 8" id="KW-0317">Glutathione biosynthesis</keyword>
<dbReference type="GO" id="GO:0046872">
    <property type="term" value="F:metal ion binding"/>
    <property type="evidence" value="ECO:0007669"/>
    <property type="project" value="TreeGrafter"/>
</dbReference>
<feature type="domain" description="Glutamate--cysteine ligase" evidence="10">
    <location>
        <begin position="12"/>
        <end position="377"/>
    </location>
</feature>
<comment type="pathway">
    <text evidence="1 8 9">Sulfur metabolism; glutathione biosynthesis; glutathione from L-cysteine and L-glutamate: step 1/2.</text>
</comment>
<sequence>MTSFSLKLARISQKPSVLNNLKRGIEREALRYSEESRLAKTPHPKALGSAYANKWITTDFSESQLELVTPVSTSIETLFAQLEDIHHFTQTNLGNEYMWPMSMPYKVNESDIVLGQYGTCNAGRLKTLYRKGLKHRYGSKMQIISGVHYNFSFPESFWDELFGKQHKQERQEAKSNAYLGLIRNYYRFGWLIPYFFGASPAVCSSYIKDLKTDKMFLKAEDMLYLPHATSLRLSDIGYSNSNQEQLNIGLNSLDDYLSGLKKAIRTSSPAFEQMGVKVSGEYQQLNSNILQMENELYAPIRPKRVPEENEKVYEALSQRGVEYVEVRALDINPYSAVGISEDQVRFLDLFLVWAVLKDSDLMTKQEKDISLSNWNKVIHQGRKPGLQLECCSSENAQTLKEWAMSIIKEIIAVAKAMDKANGDIKYQSVCHKLAAAIHYPEFTTAGLLQADIEKAGGIGQFGHEMGTKHTRSHLKHRYRFYKAQDMENEVARSLHEQEASEKSDVLDFDAFLAANS</sequence>
<dbReference type="InterPro" id="IPR007370">
    <property type="entry name" value="Glu_cys_ligase"/>
</dbReference>
<dbReference type="InterPro" id="IPR014746">
    <property type="entry name" value="Gln_synth/guanido_kin_cat_dom"/>
</dbReference>
<dbReference type="GO" id="GO:0006750">
    <property type="term" value="P:glutathione biosynthetic process"/>
    <property type="evidence" value="ECO:0007669"/>
    <property type="project" value="UniProtKB-UniRule"/>
</dbReference>
<name>A0A1V0M7J2_PRORE</name>
<dbReference type="EC" id="6.3.2.2" evidence="8"/>
<dbReference type="GO" id="GO:0005829">
    <property type="term" value="C:cytosol"/>
    <property type="evidence" value="ECO:0007669"/>
    <property type="project" value="TreeGrafter"/>
</dbReference>
<gene>
    <name evidence="8" type="primary">gshA</name>
    <name evidence="11" type="ORF">pC131_00101</name>
</gene>
<evidence type="ECO:0000256" key="5">
    <source>
        <dbReference type="ARBA" id="ARBA00022741"/>
    </source>
</evidence>
<geneLocation type="plasmid" evidence="11">
    <name>pC131</name>
</geneLocation>
<proteinExistence type="inferred from homology"/>
<evidence type="ECO:0000256" key="8">
    <source>
        <dbReference type="HAMAP-Rule" id="MF_00578"/>
    </source>
</evidence>
<dbReference type="UniPathway" id="UPA00142">
    <property type="reaction ID" value="UER00209"/>
</dbReference>
<dbReference type="HAMAP" id="MF_00578">
    <property type="entry name" value="Glu_cys_ligase"/>
    <property type="match status" value="1"/>
</dbReference>
<keyword evidence="6 8" id="KW-0067">ATP-binding</keyword>
<dbReference type="GO" id="GO:0004357">
    <property type="term" value="F:glutamate-cysteine ligase activity"/>
    <property type="evidence" value="ECO:0007669"/>
    <property type="project" value="UniProtKB-UniRule"/>
</dbReference>
<dbReference type="SUPFAM" id="SSF55931">
    <property type="entry name" value="Glutamine synthetase/guanido kinase"/>
    <property type="match status" value="1"/>
</dbReference>
<dbReference type="PANTHER" id="PTHR38761">
    <property type="entry name" value="GLUTAMATE--CYSTEINE LIGASE"/>
    <property type="match status" value="1"/>
</dbReference>
<dbReference type="RefSeq" id="WP_102939347.1">
    <property type="nucleotide sequence ID" value="NZ_KX774387.1"/>
</dbReference>
<comment type="catalytic activity">
    <reaction evidence="7 8 9">
        <text>L-cysteine + L-glutamate + ATP = gamma-L-glutamyl-L-cysteine + ADP + phosphate + H(+)</text>
        <dbReference type="Rhea" id="RHEA:13285"/>
        <dbReference type="ChEBI" id="CHEBI:15378"/>
        <dbReference type="ChEBI" id="CHEBI:29985"/>
        <dbReference type="ChEBI" id="CHEBI:30616"/>
        <dbReference type="ChEBI" id="CHEBI:35235"/>
        <dbReference type="ChEBI" id="CHEBI:43474"/>
        <dbReference type="ChEBI" id="CHEBI:58173"/>
        <dbReference type="ChEBI" id="CHEBI:456216"/>
        <dbReference type="EC" id="6.3.2.2"/>
    </reaction>
</comment>
<evidence type="ECO:0000256" key="1">
    <source>
        <dbReference type="ARBA" id="ARBA00005006"/>
    </source>
</evidence>
<organism evidence="11">
    <name type="scientific">Providencia rettgeri</name>
    <dbReference type="NCBI Taxonomy" id="587"/>
    <lineage>
        <taxon>Bacteria</taxon>
        <taxon>Pseudomonadati</taxon>
        <taxon>Pseudomonadota</taxon>
        <taxon>Gammaproteobacteria</taxon>
        <taxon>Enterobacterales</taxon>
        <taxon>Morganellaceae</taxon>
        <taxon>Providencia</taxon>
    </lineage>
</organism>
<comment type="similarity">
    <text evidence="2 8">Belongs to the glutamate--cysteine ligase type 1 family. Type 1 subfamily.</text>
</comment>
<keyword evidence="3 8" id="KW-0436">Ligase</keyword>
<evidence type="ECO:0000313" key="11">
    <source>
        <dbReference type="EMBL" id="ARD70831.1"/>
    </source>
</evidence>
<evidence type="ECO:0000259" key="10">
    <source>
        <dbReference type="Pfam" id="PF04262"/>
    </source>
</evidence>
<evidence type="ECO:0000256" key="9">
    <source>
        <dbReference type="RuleBase" id="RU004391"/>
    </source>
</evidence>
<dbReference type="Pfam" id="PF04262">
    <property type="entry name" value="Glu_cys_ligase"/>
    <property type="match status" value="1"/>
</dbReference>
<evidence type="ECO:0000256" key="2">
    <source>
        <dbReference type="ARBA" id="ARBA00008772"/>
    </source>
</evidence>
<dbReference type="GO" id="GO:0005524">
    <property type="term" value="F:ATP binding"/>
    <property type="evidence" value="ECO:0007669"/>
    <property type="project" value="UniProtKB-KW"/>
</dbReference>
<evidence type="ECO:0000256" key="6">
    <source>
        <dbReference type="ARBA" id="ARBA00022840"/>
    </source>
</evidence>
<evidence type="ECO:0000256" key="4">
    <source>
        <dbReference type="ARBA" id="ARBA00022684"/>
    </source>
</evidence>
<dbReference type="NCBIfam" id="TIGR01434">
    <property type="entry name" value="glu_cys_ligase"/>
    <property type="match status" value="1"/>
</dbReference>
<protein>
    <recommendedName>
        <fullName evidence="8">Glutamate--cysteine ligase</fullName>
        <ecNumber evidence="8">6.3.2.2</ecNumber>
    </recommendedName>
    <alternativeName>
        <fullName evidence="8">Gamma-ECS</fullName>
        <shortName evidence="8">GCS</shortName>
    </alternativeName>
    <alternativeName>
        <fullName evidence="8">Gamma-glutamylcysteine synthetase</fullName>
    </alternativeName>
</protein>
<reference evidence="11" key="1">
    <citation type="submission" date="2016-08" db="EMBL/GenBank/DDBJ databases">
        <title>The complete plasmid sequence pC131 of Providencia rettgeri strain 30905.</title>
        <authorList>
            <person name="Dropa M."/>
            <person name="Ghiglione B."/>
            <person name="Matte M.H."/>
            <person name="Lincopan N."/>
            <person name="Cerdeira L."/>
        </authorList>
    </citation>
    <scope>NUCLEOTIDE SEQUENCE</scope>
    <source>
        <strain evidence="11">30905</strain>
        <plasmid evidence="11">pC131</plasmid>
    </source>
</reference>
<dbReference type="AlphaFoldDB" id="A0A1V0M7J2"/>
<evidence type="ECO:0000256" key="3">
    <source>
        <dbReference type="ARBA" id="ARBA00022598"/>
    </source>
</evidence>
<evidence type="ECO:0000256" key="7">
    <source>
        <dbReference type="ARBA" id="ARBA00048819"/>
    </source>
</evidence>
<accession>A0A1V0M7J2</accession>
<keyword evidence="5 8" id="KW-0547">Nucleotide-binding</keyword>
<dbReference type="EMBL" id="KX774387">
    <property type="protein sequence ID" value="ARD70831.1"/>
    <property type="molecule type" value="Genomic_DNA"/>
</dbReference>
<dbReference type="InterPro" id="IPR006334">
    <property type="entry name" value="Glut_cys_ligase"/>
</dbReference>
<dbReference type="PANTHER" id="PTHR38761:SF1">
    <property type="entry name" value="GLUTAMATE--CYSTEINE LIGASE"/>
    <property type="match status" value="1"/>
</dbReference>